<accession>A0A2A6FNG4</accession>
<dbReference type="GO" id="GO:0008194">
    <property type="term" value="F:UDP-glycosyltransferase activity"/>
    <property type="evidence" value="ECO:0007669"/>
    <property type="project" value="InterPro"/>
</dbReference>
<feature type="domain" description="Erythromycin biosynthesis protein CIII-like C-terminal" evidence="2">
    <location>
        <begin position="311"/>
        <end position="417"/>
    </location>
</feature>
<dbReference type="InterPro" id="IPR002213">
    <property type="entry name" value="UDP_glucos_trans"/>
</dbReference>
<dbReference type="Proteomes" id="UP000219994">
    <property type="component" value="Unassembled WGS sequence"/>
</dbReference>
<dbReference type="CDD" id="cd03784">
    <property type="entry name" value="GT1_Gtf-like"/>
    <property type="match status" value="1"/>
</dbReference>
<reference evidence="4" key="1">
    <citation type="submission" date="2017-03" db="EMBL/GenBank/DDBJ databases">
        <authorList>
            <person name="Lund M.B."/>
        </authorList>
    </citation>
    <scope>NUCLEOTIDE SEQUENCE [LARGE SCALE GENOMIC DNA]</scope>
</reference>
<proteinExistence type="predicted"/>
<dbReference type="InterPro" id="IPR004276">
    <property type="entry name" value="GlycoTrans_28_N"/>
</dbReference>
<dbReference type="PANTHER" id="PTHR48050">
    <property type="entry name" value="STEROL 3-BETA-GLUCOSYLTRANSFERASE"/>
    <property type="match status" value="1"/>
</dbReference>
<dbReference type="PANTHER" id="PTHR48050:SF13">
    <property type="entry name" value="STEROL 3-BETA-GLUCOSYLTRANSFERASE UGT80A2"/>
    <property type="match status" value="1"/>
</dbReference>
<sequence length="436" mass="47581">MTKKSILITSSPLLGHVTPGLRIGSELAQRGHRVRMLTGSRHRERVERAGLDFRPLDEEADFDDRDMRAAFPQVAELTGIRGLSAGVLEVFSKPIDAQFASVSRALAEERTDTILSEMLFAGVYPFALMPRSQRPQIGILGISPMTLKAPGLPPYGMGLLPARNAAERARNALLQVAASGIVLRPAQRYLRRAIRRLTGHELPCPFFEMPGLGDALIHLGVESFEYPRPQPRTKLIFAGPLRSANVGGEIPPWGGDLHGRRVVHVTQGSVANADLTELIIPTIRALEGSDALVVITGGGRSAADVVGELETHLGAIPRNVRVSSFLDYEWLFPRVDLFITNGGYGGVNEALRHGVPVIVVGNTEEKPEVAARVEWSRVGVRVRAGRPSTEEIRHCIDKVVEDSDYRARALAMSREIARARGIDAIEEFVTETALSD</sequence>
<comment type="caution">
    <text evidence="3">The sequence shown here is derived from an EMBL/GenBank/DDBJ whole genome shotgun (WGS) entry which is preliminary data.</text>
</comment>
<dbReference type="SUPFAM" id="SSF53756">
    <property type="entry name" value="UDP-Glycosyltransferase/glycogen phosphorylase"/>
    <property type="match status" value="1"/>
</dbReference>
<dbReference type="InterPro" id="IPR050426">
    <property type="entry name" value="Glycosyltransferase_28"/>
</dbReference>
<organism evidence="3 4">
    <name type="scientific">Candidatus Lumbricidiphila eiseniae</name>
    <dbReference type="NCBI Taxonomy" id="1969409"/>
    <lineage>
        <taxon>Bacteria</taxon>
        <taxon>Bacillati</taxon>
        <taxon>Actinomycetota</taxon>
        <taxon>Actinomycetes</taxon>
        <taxon>Micrococcales</taxon>
        <taxon>Microbacteriaceae</taxon>
        <taxon>Candidatus Lumbricidiphila</taxon>
    </lineage>
</organism>
<feature type="domain" description="Glycosyltransferase family 28 N-terminal" evidence="1">
    <location>
        <begin position="15"/>
        <end position="59"/>
    </location>
</feature>
<dbReference type="AlphaFoldDB" id="A0A2A6FNG4"/>
<dbReference type="GO" id="GO:0033072">
    <property type="term" value="P:vancomycin biosynthetic process"/>
    <property type="evidence" value="ECO:0007669"/>
    <property type="project" value="UniProtKB-ARBA"/>
</dbReference>
<dbReference type="Pfam" id="PF03033">
    <property type="entry name" value="Glyco_transf_28"/>
    <property type="match status" value="1"/>
</dbReference>
<evidence type="ECO:0000313" key="3">
    <source>
        <dbReference type="EMBL" id="PDQ34289.1"/>
    </source>
</evidence>
<name>A0A2A6FNG4_9MICO</name>
<dbReference type="Pfam" id="PF06722">
    <property type="entry name" value="EryCIII-like_C"/>
    <property type="match status" value="1"/>
</dbReference>
<evidence type="ECO:0000313" key="4">
    <source>
        <dbReference type="Proteomes" id="UP000219994"/>
    </source>
</evidence>
<gene>
    <name evidence="3" type="ORF">B5766_11615</name>
</gene>
<dbReference type="Gene3D" id="3.40.50.2000">
    <property type="entry name" value="Glycogen Phosphorylase B"/>
    <property type="match status" value="2"/>
</dbReference>
<protein>
    <submittedName>
        <fullName evidence="3">Uncharacterized protein</fullName>
    </submittedName>
</protein>
<dbReference type="EMBL" id="NAEP01000056">
    <property type="protein sequence ID" value="PDQ34289.1"/>
    <property type="molecule type" value="Genomic_DNA"/>
</dbReference>
<dbReference type="InterPro" id="IPR010610">
    <property type="entry name" value="EryCIII-like_C"/>
</dbReference>
<dbReference type="GO" id="GO:0016758">
    <property type="term" value="F:hexosyltransferase activity"/>
    <property type="evidence" value="ECO:0007669"/>
    <property type="project" value="InterPro"/>
</dbReference>
<evidence type="ECO:0000259" key="1">
    <source>
        <dbReference type="Pfam" id="PF03033"/>
    </source>
</evidence>
<evidence type="ECO:0000259" key="2">
    <source>
        <dbReference type="Pfam" id="PF06722"/>
    </source>
</evidence>
<dbReference type="GO" id="GO:0005975">
    <property type="term" value="P:carbohydrate metabolic process"/>
    <property type="evidence" value="ECO:0007669"/>
    <property type="project" value="InterPro"/>
</dbReference>